<evidence type="ECO:0000313" key="3">
    <source>
        <dbReference type="Proteomes" id="UP001576774"/>
    </source>
</evidence>
<dbReference type="RefSeq" id="WP_413273886.1">
    <property type="nucleotide sequence ID" value="NZ_JBHFNQ010000212.1"/>
</dbReference>
<dbReference type="InterPro" id="IPR027417">
    <property type="entry name" value="P-loop_NTPase"/>
</dbReference>
<keyword evidence="3" id="KW-1185">Reference proteome</keyword>
<feature type="region of interest" description="Disordered" evidence="1">
    <location>
        <begin position="84"/>
        <end position="109"/>
    </location>
</feature>
<dbReference type="PANTHER" id="PTHR47691">
    <property type="entry name" value="REGULATOR-RELATED"/>
    <property type="match status" value="1"/>
</dbReference>
<evidence type="ECO:0000256" key="1">
    <source>
        <dbReference type="SAM" id="MobiDB-lite"/>
    </source>
</evidence>
<gene>
    <name evidence="2" type="ORF">ACE1CC_28925</name>
</gene>
<dbReference type="EMBL" id="JBHFNQ010000212">
    <property type="protein sequence ID" value="MFB2880892.1"/>
    <property type="molecule type" value="Genomic_DNA"/>
</dbReference>
<dbReference type="Proteomes" id="UP001576774">
    <property type="component" value="Unassembled WGS sequence"/>
</dbReference>
<name>A0ABV4XDM1_9CYAN</name>
<dbReference type="CDD" id="cd00093">
    <property type="entry name" value="HTH_XRE"/>
    <property type="match status" value="1"/>
</dbReference>
<evidence type="ECO:0008006" key="4">
    <source>
        <dbReference type="Google" id="ProtNLM"/>
    </source>
</evidence>
<proteinExistence type="predicted"/>
<dbReference type="InterPro" id="IPR001387">
    <property type="entry name" value="Cro/C1-type_HTH"/>
</dbReference>
<sequence length="238" mass="25631">MARSLKVAPTHIKKVKLALKRCGFPSVKAFATEIGIAYATASKFFNGKAVDYINFVEFCKNLGLDWQEITTDEQSTATTPILNEGQAESDFPPLVKGGQGGSNSPPLVKGGQGGSNFTPLIKGGQGGSTPENIPPSNSIEFVGRDKQLTELHQLLQNNSQVVIAAINGMGGVGKTELAIQYATQHLLDYPGGICWVNAQGLLAGLQILRFAEIQFNIVPPDDWELADKLQYCWSNLPK</sequence>
<protein>
    <recommendedName>
        <fullName evidence="4">NB-ARC domain-containing protein</fullName>
    </recommendedName>
</protein>
<evidence type="ECO:0000313" key="2">
    <source>
        <dbReference type="EMBL" id="MFB2880892.1"/>
    </source>
</evidence>
<dbReference type="PANTHER" id="PTHR47691:SF3">
    <property type="entry name" value="HTH-TYPE TRANSCRIPTIONAL REGULATOR RV0890C-RELATED"/>
    <property type="match status" value="1"/>
</dbReference>
<comment type="caution">
    <text evidence="2">The sequence shown here is derived from an EMBL/GenBank/DDBJ whole genome shotgun (WGS) entry which is preliminary data.</text>
</comment>
<dbReference type="SUPFAM" id="SSF52540">
    <property type="entry name" value="P-loop containing nucleoside triphosphate hydrolases"/>
    <property type="match status" value="1"/>
</dbReference>
<organism evidence="2 3">
    <name type="scientific">Floridaenema aerugineum BLCC-F46</name>
    <dbReference type="NCBI Taxonomy" id="3153654"/>
    <lineage>
        <taxon>Bacteria</taxon>
        <taxon>Bacillati</taxon>
        <taxon>Cyanobacteriota</taxon>
        <taxon>Cyanophyceae</taxon>
        <taxon>Oscillatoriophycideae</taxon>
        <taxon>Aerosakkonematales</taxon>
        <taxon>Aerosakkonemataceae</taxon>
        <taxon>Floridanema</taxon>
        <taxon>Floridanema aerugineum</taxon>
    </lineage>
</organism>
<reference evidence="2 3" key="1">
    <citation type="submission" date="2024-09" db="EMBL/GenBank/DDBJ databases">
        <title>Floridaenema gen nov. (Aerosakkonemataceae, Aerosakkonematales ord. nov., Cyanobacteria) from benthic tropical and subtropical fresh waters, with the description of four new species.</title>
        <authorList>
            <person name="Moretto J.A."/>
            <person name="Berthold D.E."/>
            <person name="Lefler F.W."/>
            <person name="Huang I.-S."/>
            <person name="Laughinghouse H. IV."/>
        </authorList>
    </citation>
    <scope>NUCLEOTIDE SEQUENCE [LARGE SCALE GENOMIC DNA]</scope>
    <source>
        <strain evidence="2 3">BLCC-F46</strain>
    </source>
</reference>
<accession>A0ABV4XDM1</accession>
<dbReference type="Gene3D" id="3.40.50.300">
    <property type="entry name" value="P-loop containing nucleotide triphosphate hydrolases"/>
    <property type="match status" value="1"/>
</dbReference>